<name>A0A7Z7GE29_9MICO</name>
<evidence type="ECO:0000256" key="2">
    <source>
        <dbReference type="ARBA" id="ARBA00022723"/>
    </source>
</evidence>
<dbReference type="PANTHER" id="PTHR42796:SF4">
    <property type="entry name" value="FUMARYLACETOACETATE HYDROLASE DOMAIN-CONTAINING PROTEIN 2A"/>
    <property type="match status" value="1"/>
</dbReference>
<dbReference type="FunFam" id="3.90.850.10:FF:000002">
    <property type="entry name" value="2-hydroxyhepta-2,4-diene-1,7-dioate isomerase"/>
    <property type="match status" value="1"/>
</dbReference>
<dbReference type="Proteomes" id="UP000198702">
    <property type="component" value="Unassembled WGS sequence"/>
</dbReference>
<dbReference type="GO" id="GO:0046872">
    <property type="term" value="F:metal ion binding"/>
    <property type="evidence" value="ECO:0007669"/>
    <property type="project" value="UniProtKB-KW"/>
</dbReference>
<feature type="domain" description="Fumarylacetoacetase-like C-terminal" evidence="3">
    <location>
        <begin position="74"/>
        <end position="279"/>
    </location>
</feature>
<dbReference type="AlphaFoldDB" id="A0A7Z7GE29"/>
<dbReference type="PANTHER" id="PTHR42796">
    <property type="entry name" value="FUMARYLACETOACETATE HYDROLASE DOMAIN-CONTAINING PROTEIN 2A-RELATED"/>
    <property type="match status" value="1"/>
</dbReference>
<keyword evidence="2" id="KW-0479">Metal-binding</keyword>
<organism evidence="4 5">
    <name type="scientific">Microbacterium saccharophilum</name>
    <dbReference type="NCBI Taxonomy" id="1213358"/>
    <lineage>
        <taxon>Bacteria</taxon>
        <taxon>Bacillati</taxon>
        <taxon>Actinomycetota</taxon>
        <taxon>Actinomycetes</taxon>
        <taxon>Micrococcales</taxon>
        <taxon>Microbacteriaceae</taxon>
        <taxon>Microbacterium</taxon>
    </lineage>
</organism>
<evidence type="ECO:0000313" key="4">
    <source>
        <dbReference type="EMBL" id="SFI61009.1"/>
    </source>
</evidence>
<dbReference type="InterPro" id="IPR036663">
    <property type="entry name" value="Fumarylacetoacetase_C_sf"/>
</dbReference>
<dbReference type="RefSeq" id="WP_028496714.1">
    <property type="nucleotide sequence ID" value="NZ_FOQZ01000003.1"/>
</dbReference>
<dbReference type="SUPFAM" id="SSF56529">
    <property type="entry name" value="FAH"/>
    <property type="match status" value="1"/>
</dbReference>
<dbReference type="GO" id="GO:0016853">
    <property type="term" value="F:isomerase activity"/>
    <property type="evidence" value="ECO:0007669"/>
    <property type="project" value="UniProtKB-ARBA"/>
</dbReference>
<dbReference type="Gene3D" id="3.90.850.10">
    <property type="entry name" value="Fumarylacetoacetase-like, C-terminal domain"/>
    <property type="match status" value="1"/>
</dbReference>
<evidence type="ECO:0000256" key="1">
    <source>
        <dbReference type="ARBA" id="ARBA00010211"/>
    </source>
</evidence>
<sequence>MRYASFVTPSGSHTWGAEIDGVLYDLGPTGTQFASTLKDALNGRELPAAADIDGAPSTPVDAVKFLPVIVDPTKIICVGVNYRAHQEETGRGAPSAPTVFTRFADSQMGHLQPAVRPATTEQFDYEGELALVIGARAHRVDAADAWDVIAGYAAYNDFSVRDWQRATTQWIPGKNFPDTGAFGPYFVPAADIPDITALTLETRVNGEIRQSATLADLVFTIPQLIEYITAFTPLSPGDVIVTGTPGGVGLFMTPTGLLSAGDVVDVEITGLGVLTNTVVQG</sequence>
<dbReference type="GO" id="GO:0019752">
    <property type="term" value="P:carboxylic acid metabolic process"/>
    <property type="evidence" value="ECO:0007669"/>
    <property type="project" value="UniProtKB-ARBA"/>
</dbReference>
<dbReference type="EMBL" id="FOQZ01000003">
    <property type="protein sequence ID" value="SFI61009.1"/>
    <property type="molecule type" value="Genomic_DNA"/>
</dbReference>
<proteinExistence type="inferred from homology"/>
<dbReference type="InterPro" id="IPR051121">
    <property type="entry name" value="FAH"/>
</dbReference>
<gene>
    <name evidence="4" type="ORF">SAMN04487751_2373</name>
</gene>
<evidence type="ECO:0000313" key="5">
    <source>
        <dbReference type="Proteomes" id="UP000198702"/>
    </source>
</evidence>
<dbReference type="Pfam" id="PF01557">
    <property type="entry name" value="FAA_hydrolase"/>
    <property type="match status" value="1"/>
</dbReference>
<protein>
    <submittedName>
        <fullName evidence="4">2-keto-4-pentenoate hydratase/2-oxohepta-3-ene-1,7-dioic acid hydratase (Catechol pathway)</fullName>
    </submittedName>
</protein>
<dbReference type="InterPro" id="IPR011234">
    <property type="entry name" value="Fumarylacetoacetase-like_C"/>
</dbReference>
<evidence type="ECO:0000259" key="3">
    <source>
        <dbReference type="Pfam" id="PF01557"/>
    </source>
</evidence>
<comment type="similarity">
    <text evidence="1">Belongs to the FAH family.</text>
</comment>
<accession>A0A7Z7GE29</accession>
<comment type="caution">
    <text evidence="4">The sequence shown here is derived from an EMBL/GenBank/DDBJ whole genome shotgun (WGS) entry which is preliminary data.</text>
</comment>
<reference evidence="4 5" key="1">
    <citation type="submission" date="2016-10" db="EMBL/GenBank/DDBJ databases">
        <authorList>
            <person name="Varghese N."/>
            <person name="Submissions S."/>
        </authorList>
    </citation>
    <scope>NUCLEOTIDE SEQUENCE [LARGE SCALE GENOMIC DNA]</scope>
    <source>
        <strain evidence="4 5">UNC380MFSha3.1</strain>
    </source>
</reference>